<feature type="region of interest" description="Disordered" evidence="2">
    <location>
        <begin position="486"/>
        <end position="527"/>
    </location>
</feature>
<gene>
    <name evidence="3" type="ORF">R1flu_011481</name>
</gene>
<keyword evidence="1" id="KW-0175">Coiled coil</keyword>
<feature type="compositionally biased region" description="Basic and acidic residues" evidence="2">
    <location>
        <begin position="1"/>
        <end position="12"/>
    </location>
</feature>
<evidence type="ECO:0000313" key="4">
    <source>
        <dbReference type="Proteomes" id="UP001605036"/>
    </source>
</evidence>
<keyword evidence="4" id="KW-1185">Reference proteome</keyword>
<feature type="compositionally biased region" description="Basic and acidic residues" evidence="2">
    <location>
        <begin position="355"/>
        <end position="384"/>
    </location>
</feature>
<accession>A0ABD1ZAJ1</accession>
<evidence type="ECO:0000256" key="2">
    <source>
        <dbReference type="SAM" id="MobiDB-lite"/>
    </source>
</evidence>
<protein>
    <submittedName>
        <fullName evidence="3">Uncharacterized protein</fullName>
    </submittedName>
</protein>
<dbReference type="Proteomes" id="UP001605036">
    <property type="component" value="Unassembled WGS sequence"/>
</dbReference>
<feature type="coiled-coil region" evidence="1">
    <location>
        <begin position="395"/>
        <end position="456"/>
    </location>
</feature>
<dbReference type="AlphaFoldDB" id="A0ABD1ZAJ1"/>
<feature type="region of interest" description="Disordered" evidence="2">
    <location>
        <begin position="1"/>
        <end position="31"/>
    </location>
</feature>
<feature type="region of interest" description="Disordered" evidence="2">
    <location>
        <begin position="57"/>
        <end position="174"/>
    </location>
</feature>
<name>A0ABD1ZAJ1_9MARC</name>
<dbReference type="EMBL" id="JBHFFA010000002">
    <property type="protein sequence ID" value="KAL2643894.1"/>
    <property type="molecule type" value="Genomic_DNA"/>
</dbReference>
<feature type="region of interest" description="Disordered" evidence="2">
    <location>
        <begin position="224"/>
        <end position="243"/>
    </location>
</feature>
<feature type="region of interest" description="Disordered" evidence="2">
    <location>
        <begin position="355"/>
        <end position="395"/>
    </location>
</feature>
<organism evidence="3 4">
    <name type="scientific">Riccia fluitans</name>
    <dbReference type="NCBI Taxonomy" id="41844"/>
    <lineage>
        <taxon>Eukaryota</taxon>
        <taxon>Viridiplantae</taxon>
        <taxon>Streptophyta</taxon>
        <taxon>Embryophyta</taxon>
        <taxon>Marchantiophyta</taxon>
        <taxon>Marchantiopsida</taxon>
        <taxon>Marchantiidae</taxon>
        <taxon>Marchantiales</taxon>
        <taxon>Ricciaceae</taxon>
        <taxon>Riccia</taxon>
    </lineage>
</organism>
<reference evidence="3 4" key="1">
    <citation type="submission" date="2024-09" db="EMBL/GenBank/DDBJ databases">
        <title>Chromosome-scale assembly of Riccia fluitans.</title>
        <authorList>
            <person name="Paukszto L."/>
            <person name="Sawicki J."/>
            <person name="Karawczyk K."/>
            <person name="Piernik-Szablinska J."/>
            <person name="Szczecinska M."/>
            <person name="Mazdziarz M."/>
        </authorList>
    </citation>
    <scope>NUCLEOTIDE SEQUENCE [LARGE SCALE GENOMIC DNA]</scope>
    <source>
        <strain evidence="3">Rf_01</strain>
        <tissue evidence="3">Aerial parts of the thallus</tissue>
    </source>
</reference>
<evidence type="ECO:0000313" key="3">
    <source>
        <dbReference type="EMBL" id="KAL2643894.1"/>
    </source>
</evidence>
<sequence length="527" mass="60183">MPSGRESIKDVLDGNEINNSGVPVKLHGHNATEPTTLLNTSAKAGGLLARWFKLREFSTPTRPSQREKRLSSVSRLEETAGYGTDNEEDDESFNLDSTAATNSKPKIKNKPHSQIAVDTPKRRRSTSDHSNSAGGIRQPRVRRRSSTSKSSGRTSDEMSESNSKRGERAPTPLQKLLILETQEQNERNKTLEAEMAEKLEEIKEIRKLQIKKKVEKEIASSIAEKRTDDQVEATTPQETDEDKRNFKEKLKLDVEEEMKAKVAASRSHIDNMRIKLKNEYTNHAKALMQEYEKKFRRELTPALAEAKNKVRQEAAEEAQRFEAFVRAHIAHECKKIDDDCDQKIEVVNRERKERQLAVKQKGKDTIENRQKTQEKKQHLDEKETSAYSTIDLSEKERLQKHKDAVEADLAEREALHISALEREAAQKLGLTRTILEEQSREKLHEYNAKIERQAADSRPFELWDSEVGANDSNRPQRSVIEEQLLQRKAKTSQKTQDSYDHPVLKTSLKTAKPNDPSAPKVGKKVLF</sequence>
<feature type="coiled-coil region" evidence="1">
    <location>
        <begin position="181"/>
        <end position="211"/>
    </location>
</feature>
<feature type="compositionally biased region" description="Basic and acidic residues" evidence="2">
    <location>
        <begin position="64"/>
        <end position="78"/>
    </location>
</feature>
<feature type="compositionally biased region" description="Polar residues" evidence="2">
    <location>
        <begin position="94"/>
        <end position="104"/>
    </location>
</feature>
<comment type="caution">
    <text evidence="3">The sequence shown here is derived from an EMBL/GenBank/DDBJ whole genome shotgun (WGS) entry which is preliminary data.</text>
</comment>
<proteinExistence type="predicted"/>
<evidence type="ECO:0000256" key="1">
    <source>
        <dbReference type="SAM" id="Coils"/>
    </source>
</evidence>